<organism evidence="4 5">
    <name type="scientific">Nicrophorus vespilloides</name>
    <name type="common">Boreal carrion beetle</name>
    <dbReference type="NCBI Taxonomy" id="110193"/>
    <lineage>
        <taxon>Eukaryota</taxon>
        <taxon>Metazoa</taxon>
        <taxon>Ecdysozoa</taxon>
        <taxon>Arthropoda</taxon>
        <taxon>Hexapoda</taxon>
        <taxon>Insecta</taxon>
        <taxon>Pterygota</taxon>
        <taxon>Neoptera</taxon>
        <taxon>Endopterygota</taxon>
        <taxon>Coleoptera</taxon>
        <taxon>Polyphaga</taxon>
        <taxon>Staphyliniformia</taxon>
        <taxon>Silphidae</taxon>
        <taxon>Nicrophorinae</taxon>
        <taxon>Nicrophorus</taxon>
    </lineage>
</organism>
<evidence type="ECO:0000256" key="1">
    <source>
        <dbReference type="ARBA" id="ARBA00022460"/>
    </source>
</evidence>
<dbReference type="Pfam" id="PF00379">
    <property type="entry name" value="Chitin_bind_4"/>
    <property type="match status" value="1"/>
</dbReference>
<dbReference type="InterPro" id="IPR050468">
    <property type="entry name" value="Cuticle_Struct_Prot"/>
</dbReference>
<dbReference type="PRINTS" id="PR00947">
    <property type="entry name" value="CUTICLE"/>
</dbReference>
<evidence type="ECO:0000256" key="2">
    <source>
        <dbReference type="PROSITE-ProRule" id="PRU00497"/>
    </source>
</evidence>
<dbReference type="PROSITE" id="PS51155">
    <property type="entry name" value="CHIT_BIND_RR_2"/>
    <property type="match status" value="1"/>
</dbReference>
<feature type="chain" id="PRO_5047197070" evidence="3">
    <location>
        <begin position="17"/>
        <end position="105"/>
    </location>
</feature>
<feature type="signal peptide" evidence="3">
    <location>
        <begin position="1"/>
        <end position="16"/>
    </location>
</feature>
<sequence>MKLVFVLAGLIAVSLGAPQGSDKDAVVVKNDLDNIGVDGYNWAYETSNGISANEQGQLNNAGTDNEVIAVRGQFSYIGKDGVSYTVTYIADENGFQPQGAHLPKV</sequence>
<dbReference type="InterPro" id="IPR000618">
    <property type="entry name" value="Insect_cuticle"/>
</dbReference>
<keyword evidence="1 2" id="KW-0193">Cuticle</keyword>
<dbReference type="PROSITE" id="PS00233">
    <property type="entry name" value="CHIT_BIND_RR_1"/>
    <property type="match status" value="1"/>
</dbReference>
<accession>A0ABM1N8H6</accession>
<gene>
    <name evidence="5" type="primary">LOC108567272</name>
</gene>
<keyword evidence="4" id="KW-1185">Reference proteome</keyword>
<name>A0ABM1N8H6_NICVS</name>
<dbReference type="Proteomes" id="UP000695000">
    <property type="component" value="Unplaced"/>
</dbReference>
<dbReference type="InterPro" id="IPR031311">
    <property type="entry name" value="CHIT_BIND_RR_consensus"/>
</dbReference>
<evidence type="ECO:0000256" key="3">
    <source>
        <dbReference type="SAM" id="SignalP"/>
    </source>
</evidence>
<protein>
    <submittedName>
        <fullName evidence="5">Flexible cuticle protein 12-like</fullName>
    </submittedName>
</protein>
<proteinExistence type="predicted"/>
<evidence type="ECO:0000313" key="4">
    <source>
        <dbReference type="Proteomes" id="UP000695000"/>
    </source>
</evidence>
<dbReference type="PANTHER" id="PTHR10380">
    <property type="entry name" value="CUTICLE PROTEIN"/>
    <property type="match status" value="1"/>
</dbReference>
<dbReference type="RefSeq" id="XP_017783126.1">
    <property type="nucleotide sequence ID" value="XM_017927637.1"/>
</dbReference>
<dbReference type="PANTHER" id="PTHR10380:SF218">
    <property type="entry name" value="ADULT CUTICLE PROTEIN 65AA-RELATED"/>
    <property type="match status" value="1"/>
</dbReference>
<reference evidence="5" key="1">
    <citation type="submission" date="2025-08" db="UniProtKB">
        <authorList>
            <consortium name="RefSeq"/>
        </authorList>
    </citation>
    <scope>IDENTIFICATION</scope>
    <source>
        <tissue evidence="5">Whole Larva</tissue>
    </source>
</reference>
<keyword evidence="3" id="KW-0732">Signal</keyword>
<dbReference type="GeneID" id="108567272"/>
<evidence type="ECO:0000313" key="5">
    <source>
        <dbReference type="RefSeq" id="XP_017783126.1"/>
    </source>
</evidence>